<dbReference type="OrthoDB" id="3636702at2"/>
<dbReference type="InterPro" id="IPR013216">
    <property type="entry name" value="Methyltransf_11"/>
</dbReference>
<keyword evidence="2" id="KW-0489">Methyltransferase</keyword>
<sequence length="253" mass="26979">MPDTHTAHADAERLIRTLDAAETAPDAATLRARSYQLLRLHPGATVIDVGCGTGRAVAELAQHGARAIGVDLDPAMLAAARSRFPDIDVRAADATDLPLADGQAHGYRADKVYHVLPEPPAALAEARRVLAPGGRIVLVGQDWDTMIIDSDQPDLTRRIVHARADAIPHPRIARAYRNLLLDTGFHDVEVEVHTAIFTDATMQPLLAGHADAARQTGAVSAEQAEAWVSEQNGRAASGRLMVAVPMFVAAATR</sequence>
<dbReference type="InterPro" id="IPR029063">
    <property type="entry name" value="SAM-dependent_MTases_sf"/>
</dbReference>
<organism evidence="2 3">
    <name type="scientific">Micromonospora pattaloongensis</name>
    <dbReference type="NCBI Taxonomy" id="405436"/>
    <lineage>
        <taxon>Bacteria</taxon>
        <taxon>Bacillati</taxon>
        <taxon>Actinomycetota</taxon>
        <taxon>Actinomycetes</taxon>
        <taxon>Micromonosporales</taxon>
        <taxon>Micromonosporaceae</taxon>
        <taxon>Micromonospora</taxon>
    </lineage>
</organism>
<dbReference type="Gene3D" id="3.40.50.150">
    <property type="entry name" value="Vaccinia Virus protein VP39"/>
    <property type="match status" value="1"/>
</dbReference>
<keyword evidence="3" id="KW-1185">Reference proteome</keyword>
<dbReference type="SUPFAM" id="SSF53335">
    <property type="entry name" value="S-adenosyl-L-methionine-dependent methyltransferases"/>
    <property type="match status" value="1"/>
</dbReference>
<dbReference type="PANTHER" id="PTHR43861:SF1">
    <property type="entry name" value="TRANS-ACONITATE 2-METHYLTRANSFERASE"/>
    <property type="match status" value="1"/>
</dbReference>
<reference evidence="3" key="1">
    <citation type="submission" date="2016-10" db="EMBL/GenBank/DDBJ databases">
        <authorList>
            <person name="Varghese N."/>
            <person name="Submissions S."/>
        </authorList>
    </citation>
    <scope>NUCLEOTIDE SEQUENCE [LARGE SCALE GENOMIC DNA]</scope>
    <source>
        <strain evidence="3">DSM 45245</strain>
    </source>
</reference>
<proteinExistence type="predicted"/>
<protein>
    <submittedName>
        <fullName evidence="2">Ubiquinone/menaquinone biosynthesis C-methylase UbiE</fullName>
    </submittedName>
</protein>
<dbReference type="RefSeq" id="WP_091551998.1">
    <property type="nucleotide sequence ID" value="NZ_FNPH01000001.1"/>
</dbReference>
<dbReference type="EMBL" id="FNPH01000001">
    <property type="protein sequence ID" value="SDY21512.1"/>
    <property type="molecule type" value="Genomic_DNA"/>
</dbReference>
<dbReference type="GO" id="GO:0032259">
    <property type="term" value="P:methylation"/>
    <property type="evidence" value="ECO:0007669"/>
    <property type="project" value="UniProtKB-KW"/>
</dbReference>
<feature type="domain" description="Methyltransferase type 11" evidence="1">
    <location>
        <begin position="47"/>
        <end position="138"/>
    </location>
</feature>
<evidence type="ECO:0000313" key="3">
    <source>
        <dbReference type="Proteomes" id="UP000242415"/>
    </source>
</evidence>
<dbReference type="PANTHER" id="PTHR43861">
    <property type="entry name" value="TRANS-ACONITATE 2-METHYLTRANSFERASE-RELATED"/>
    <property type="match status" value="1"/>
</dbReference>
<keyword evidence="2" id="KW-0830">Ubiquinone</keyword>
<gene>
    <name evidence="2" type="ORF">SAMN05444365_1011079</name>
</gene>
<dbReference type="STRING" id="405436.SAMN05444365_1011079"/>
<name>A0A1H3I1L0_9ACTN</name>
<evidence type="ECO:0000259" key="1">
    <source>
        <dbReference type="Pfam" id="PF08241"/>
    </source>
</evidence>
<dbReference type="Pfam" id="PF08241">
    <property type="entry name" value="Methyltransf_11"/>
    <property type="match status" value="1"/>
</dbReference>
<keyword evidence="2" id="KW-0808">Transferase</keyword>
<dbReference type="AlphaFoldDB" id="A0A1H3I1L0"/>
<dbReference type="GO" id="GO:0008757">
    <property type="term" value="F:S-adenosylmethionine-dependent methyltransferase activity"/>
    <property type="evidence" value="ECO:0007669"/>
    <property type="project" value="InterPro"/>
</dbReference>
<dbReference type="CDD" id="cd02440">
    <property type="entry name" value="AdoMet_MTases"/>
    <property type="match status" value="1"/>
</dbReference>
<accession>A0A1H3I1L0</accession>
<dbReference type="Proteomes" id="UP000242415">
    <property type="component" value="Unassembled WGS sequence"/>
</dbReference>
<evidence type="ECO:0000313" key="2">
    <source>
        <dbReference type="EMBL" id="SDY21512.1"/>
    </source>
</evidence>